<protein>
    <submittedName>
        <fullName evidence="1">Uncharacterized protein</fullName>
    </submittedName>
</protein>
<comment type="caution">
    <text evidence="1">The sequence shown here is derived from an EMBL/GenBank/DDBJ whole genome shotgun (WGS) entry which is preliminary data.</text>
</comment>
<dbReference type="AlphaFoldDB" id="A0A9Q9RVH1"/>
<dbReference type="EMBL" id="CABFJX010000396">
    <property type="protein sequence ID" value="VTT78990.1"/>
    <property type="molecule type" value="Genomic_DNA"/>
</dbReference>
<dbReference type="Proteomes" id="UP000760494">
    <property type="component" value="Unassembled WGS sequence"/>
</dbReference>
<reference evidence="1" key="1">
    <citation type="submission" date="2019-05" db="EMBL/GenBank/DDBJ databases">
        <authorList>
            <person name="Piombo E."/>
        </authorList>
    </citation>
    <scope>NUCLEOTIDE SEQUENCE</scope>
    <source>
        <strain evidence="1">C2S</strain>
    </source>
</reference>
<organism evidence="1 2">
    <name type="scientific">Fusarium fujikuroi</name>
    <name type="common">Bakanae and foot rot disease fungus</name>
    <name type="synonym">Gibberella fujikuroi</name>
    <dbReference type="NCBI Taxonomy" id="5127"/>
    <lineage>
        <taxon>Eukaryota</taxon>
        <taxon>Fungi</taxon>
        <taxon>Dikarya</taxon>
        <taxon>Ascomycota</taxon>
        <taxon>Pezizomycotina</taxon>
        <taxon>Sordariomycetes</taxon>
        <taxon>Hypocreomycetidae</taxon>
        <taxon>Hypocreales</taxon>
        <taxon>Nectriaceae</taxon>
        <taxon>Fusarium</taxon>
        <taxon>Fusarium fujikuroi species complex</taxon>
    </lineage>
</organism>
<accession>A0A9Q9RVH1</accession>
<sequence length="365" mass="41712">MAVDQHPVLGGSLKRLGGVPVRMDPLHDTFQAVDGAIYLDTLSKRLTTLTMRCSARFNFRGNETRIYLARLKAYEKESTIQGQEGNPKGHISLWNANFLVDDEASIVRGHFVTNNAKSHFNTIPDGYYSRQPFVTGTQLSRAHGACVATLNDEQHSIKVKFYDVVEPHLLQQICLVQLFEAFAQTDNCQQLFSPDEFLPFEEYGPLCEETNPESWTTSLELQFQNARCCPLELYNMARKPLREAALQVTLRRINSNYYLIKHKWLYWKLYYLTKPYAPPAQGTEMPFLKVKEAKDPTAVLESNLKTARKCDVNAGNPSHYKDYLDEVSDDECHNLRGISKLFTHQHTLAANLLLEKEITDTHHGR</sequence>
<name>A0A9Q9RVH1_FUSFU</name>
<evidence type="ECO:0000313" key="1">
    <source>
        <dbReference type="EMBL" id="VTT78990.1"/>
    </source>
</evidence>
<proteinExistence type="predicted"/>
<gene>
    <name evidence="1" type="ORF">C2S_2227</name>
</gene>
<evidence type="ECO:0000313" key="2">
    <source>
        <dbReference type="Proteomes" id="UP000760494"/>
    </source>
</evidence>